<name>A0A6J6E126_9ZZZZ</name>
<reference evidence="1" key="1">
    <citation type="submission" date="2020-05" db="EMBL/GenBank/DDBJ databases">
        <authorList>
            <person name="Chiriac C."/>
            <person name="Salcher M."/>
            <person name="Ghai R."/>
            <person name="Kavagutti S V."/>
        </authorList>
    </citation>
    <scope>NUCLEOTIDE SEQUENCE</scope>
</reference>
<organism evidence="1">
    <name type="scientific">freshwater metagenome</name>
    <dbReference type="NCBI Taxonomy" id="449393"/>
    <lineage>
        <taxon>unclassified sequences</taxon>
        <taxon>metagenomes</taxon>
        <taxon>ecological metagenomes</taxon>
    </lineage>
</organism>
<dbReference type="AlphaFoldDB" id="A0A6J6E126"/>
<evidence type="ECO:0000313" key="1">
    <source>
        <dbReference type="EMBL" id="CAB4570072.1"/>
    </source>
</evidence>
<proteinExistence type="predicted"/>
<dbReference type="EMBL" id="CAEZTJ010000086">
    <property type="protein sequence ID" value="CAB4570072.1"/>
    <property type="molecule type" value="Genomic_DNA"/>
</dbReference>
<sequence length="63" mass="7197">MCKDHSFMILERADEFREFESGSDPIDVGEAISQRFTGRFLAVGVIGESTDRISMDMIDMFCR</sequence>
<accession>A0A6J6E126</accession>
<protein>
    <submittedName>
        <fullName evidence="1">Unannotated protein</fullName>
    </submittedName>
</protein>
<gene>
    <name evidence="1" type="ORF">UFOPK1650_00653</name>
</gene>